<comment type="similarity">
    <text evidence="1 8">Belongs to the cytidylate kinase family. Type 1 subfamily.</text>
</comment>
<dbReference type="GO" id="GO:0005524">
    <property type="term" value="F:ATP binding"/>
    <property type="evidence" value="ECO:0007669"/>
    <property type="project" value="UniProtKB-UniRule"/>
</dbReference>
<reference evidence="10 11" key="1">
    <citation type="submission" date="2021-10" db="EMBL/GenBank/DDBJ databases">
        <title>Anaerobic single-cell dispensing facilitates the cultivation of human gut bacteria.</title>
        <authorList>
            <person name="Afrizal A."/>
        </authorList>
    </citation>
    <scope>NUCLEOTIDE SEQUENCE [LARGE SCALE GENOMIC DNA]</scope>
    <source>
        <strain evidence="10 11">CLA-AA-H270</strain>
    </source>
</reference>
<comment type="caution">
    <text evidence="10">The sequence shown here is derived from an EMBL/GenBank/DDBJ whole genome shotgun (WGS) entry which is preliminary data.</text>
</comment>
<dbReference type="EC" id="2.7.4.25" evidence="8"/>
<dbReference type="PANTHER" id="PTHR21299">
    <property type="entry name" value="CYTIDYLATE KINASE/PANTOATE-BETA-ALANINE LIGASE"/>
    <property type="match status" value="1"/>
</dbReference>
<accession>A0AAW4W117</accession>
<dbReference type="RefSeq" id="WP_227109852.1">
    <property type="nucleotide sequence ID" value="NZ_DBFBDK010000053.1"/>
</dbReference>
<dbReference type="EMBL" id="JAJEPX010000034">
    <property type="protein sequence ID" value="MCC2177445.1"/>
    <property type="molecule type" value="Genomic_DNA"/>
</dbReference>
<name>A0AAW4W117_9FIRM</name>
<comment type="catalytic activity">
    <reaction evidence="6 8">
        <text>dCMP + ATP = dCDP + ADP</text>
        <dbReference type="Rhea" id="RHEA:25094"/>
        <dbReference type="ChEBI" id="CHEBI:30616"/>
        <dbReference type="ChEBI" id="CHEBI:57566"/>
        <dbReference type="ChEBI" id="CHEBI:58593"/>
        <dbReference type="ChEBI" id="CHEBI:456216"/>
        <dbReference type="EC" id="2.7.4.25"/>
    </reaction>
</comment>
<keyword evidence="3 8" id="KW-0547">Nucleotide-binding</keyword>
<dbReference type="InterPro" id="IPR027417">
    <property type="entry name" value="P-loop_NTPase"/>
</dbReference>
<dbReference type="Proteomes" id="UP001298753">
    <property type="component" value="Unassembled WGS sequence"/>
</dbReference>
<dbReference type="InterPro" id="IPR003136">
    <property type="entry name" value="Cytidylate_kin"/>
</dbReference>
<dbReference type="GO" id="GO:0006220">
    <property type="term" value="P:pyrimidine nucleotide metabolic process"/>
    <property type="evidence" value="ECO:0007669"/>
    <property type="project" value="UniProtKB-UniRule"/>
</dbReference>
<evidence type="ECO:0000313" key="10">
    <source>
        <dbReference type="EMBL" id="MCC2177445.1"/>
    </source>
</evidence>
<dbReference type="HAMAP" id="MF_00238">
    <property type="entry name" value="Cytidyl_kinase_type1"/>
    <property type="match status" value="1"/>
</dbReference>
<dbReference type="Pfam" id="PF02224">
    <property type="entry name" value="Cytidylate_kin"/>
    <property type="match status" value="1"/>
</dbReference>
<dbReference type="AlphaFoldDB" id="A0AAW4W117"/>
<evidence type="ECO:0000256" key="7">
    <source>
        <dbReference type="ARBA" id="ARBA00048478"/>
    </source>
</evidence>
<evidence type="ECO:0000256" key="1">
    <source>
        <dbReference type="ARBA" id="ARBA00009427"/>
    </source>
</evidence>
<dbReference type="CDD" id="cd02020">
    <property type="entry name" value="CMPK"/>
    <property type="match status" value="1"/>
</dbReference>
<keyword evidence="5 8" id="KW-0067">ATP-binding</keyword>
<keyword evidence="4 8" id="KW-0418">Kinase</keyword>
<evidence type="ECO:0000256" key="6">
    <source>
        <dbReference type="ARBA" id="ARBA00047615"/>
    </source>
</evidence>
<feature type="domain" description="Cytidylate kinase" evidence="9">
    <location>
        <begin position="7"/>
        <end position="220"/>
    </location>
</feature>
<keyword evidence="2 8" id="KW-0808">Transferase</keyword>
<keyword evidence="11" id="KW-1185">Reference proteome</keyword>
<dbReference type="PANTHER" id="PTHR21299:SF2">
    <property type="entry name" value="CYTIDYLATE KINASE"/>
    <property type="match status" value="1"/>
</dbReference>
<comment type="subcellular location">
    <subcellularLocation>
        <location evidence="8">Cytoplasm</location>
    </subcellularLocation>
</comment>
<dbReference type="GO" id="GO:0015949">
    <property type="term" value="P:nucleobase-containing small molecule interconversion"/>
    <property type="evidence" value="ECO:0007669"/>
    <property type="project" value="TreeGrafter"/>
</dbReference>
<evidence type="ECO:0000256" key="5">
    <source>
        <dbReference type="ARBA" id="ARBA00022840"/>
    </source>
</evidence>
<evidence type="ECO:0000259" key="9">
    <source>
        <dbReference type="Pfam" id="PF02224"/>
    </source>
</evidence>
<keyword evidence="8" id="KW-0963">Cytoplasm</keyword>
<evidence type="ECO:0000256" key="2">
    <source>
        <dbReference type="ARBA" id="ARBA00022679"/>
    </source>
</evidence>
<dbReference type="SUPFAM" id="SSF52540">
    <property type="entry name" value="P-loop containing nucleoside triphosphate hydrolases"/>
    <property type="match status" value="1"/>
</dbReference>
<evidence type="ECO:0000313" key="11">
    <source>
        <dbReference type="Proteomes" id="UP001298753"/>
    </source>
</evidence>
<evidence type="ECO:0000256" key="3">
    <source>
        <dbReference type="ARBA" id="ARBA00022741"/>
    </source>
</evidence>
<dbReference type="GO" id="GO:0005829">
    <property type="term" value="C:cytosol"/>
    <property type="evidence" value="ECO:0007669"/>
    <property type="project" value="TreeGrafter"/>
</dbReference>
<comment type="catalytic activity">
    <reaction evidence="7 8">
        <text>CMP + ATP = CDP + ADP</text>
        <dbReference type="Rhea" id="RHEA:11600"/>
        <dbReference type="ChEBI" id="CHEBI:30616"/>
        <dbReference type="ChEBI" id="CHEBI:58069"/>
        <dbReference type="ChEBI" id="CHEBI:60377"/>
        <dbReference type="ChEBI" id="CHEBI:456216"/>
        <dbReference type="EC" id="2.7.4.25"/>
    </reaction>
</comment>
<dbReference type="GO" id="GO:0036431">
    <property type="term" value="F:dCMP kinase activity"/>
    <property type="evidence" value="ECO:0007669"/>
    <property type="project" value="InterPro"/>
</dbReference>
<evidence type="ECO:0000256" key="4">
    <source>
        <dbReference type="ARBA" id="ARBA00022777"/>
    </source>
</evidence>
<evidence type="ECO:0000256" key="8">
    <source>
        <dbReference type="HAMAP-Rule" id="MF_00238"/>
    </source>
</evidence>
<protein>
    <recommendedName>
        <fullName evidence="8">Cytidylate kinase</fullName>
        <shortName evidence="8">CK</shortName>
        <ecNumber evidence="8">2.7.4.25</ecNumber>
    </recommendedName>
    <alternativeName>
        <fullName evidence="8">Cytidine monophosphate kinase</fullName>
        <shortName evidence="8">CMP kinase</shortName>
    </alternativeName>
</protein>
<dbReference type="Gene3D" id="3.40.50.300">
    <property type="entry name" value="P-loop containing nucleotide triphosphate hydrolases"/>
    <property type="match status" value="1"/>
</dbReference>
<organism evidence="10 11">
    <name type="scientific">Agathobaculum butyriciproducens</name>
    <dbReference type="NCBI Taxonomy" id="1628085"/>
    <lineage>
        <taxon>Bacteria</taxon>
        <taxon>Bacillati</taxon>
        <taxon>Bacillota</taxon>
        <taxon>Clostridia</taxon>
        <taxon>Eubacteriales</taxon>
        <taxon>Butyricicoccaceae</taxon>
        <taxon>Agathobaculum</taxon>
    </lineage>
</organism>
<dbReference type="NCBIfam" id="TIGR00017">
    <property type="entry name" value="cmk"/>
    <property type="match status" value="1"/>
</dbReference>
<proteinExistence type="inferred from homology"/>
<dbReference type="InterPro" id="IPR011994">
    <property type="entry name" value="Cytidylate_kinase_dom"/>
</dbReference>
<sequence>MMKYISVAIDGPSGAGKSTVARAAAAKLGYVYVDTGAMYRSIGLAVCRRGIAGEDTAGIIATLPEIAIQLTYQDGAQHVLLNGEDVSEAIRTPEISYYASKVSAVPEVRRFLLETQRNMAKNGNILMDGRDIGTVILPDAPVKIFLTASAQSRAERRYKELIEKGQQVTMDGILHDINERDRQDMTRAVAPLKQADDAVLLDTSSLTLEESIAAVLRIIREKTEEKA</sequence>
<gene>
    <name evidence="8 10" type="primary">cmk</name>
    <name evidence="10" type="ORF">LKD22_09965</name>
</gene>
<dbReference type="GeneID" id="98661053"/>
<feature type="binding site" evidence="8">
    <location>
        <begin position="11"/>
        <end position="19"/>
    </location>
    <ligand>
        <name>ATP</name>
        <dbReference type="ChEBI" id="CHEBI:30616"/>
    </ligand>
</feature>